<feature type="region of interest" description="Disordered" evidence="4">
    <location>
        <begin position="385"/>
        <end position="418"/>
    </location>
</feature>
<keyword evidence="3" id="KW-0175">Coiled coil</keyword>
<dbReference type="PANTHER" id="PTHR37984:SF5">
    <property type="entry name" value="PROTEIN NYNRIN-LIKE"/>
    <property type="match status" value="1"/>
</dbReference>
<dbReference type="EMBL" id="JAGSYN010000328">
    <property type="protein sequence ID" value="KAG7660336.1"/>
    <property type="molecule type" value="Genomic_DNA"/>
</dbReference>
<evidence type="ECO:0000259" key="6">
    <source>
        <dbReference type="PROSITE" id="PS50994"/>
    </source>
</evidence>
<feature type="domain" description="Integrase catalytic" evidence="6">
    <location>
        <begin position="1205"/>
        <end position="1373"/>
    </location>
</feature>
<dbReference type="PROSITE" id="PS50994">
    <property type="entry name" value="INTEGRASE"/>
    <property type="match status" value="1"/>
</dbReference>
<dbReference type="Pfam" id="PF17919">
    <property type="entry name" value="RT_RNaseH_2"/>
    <property type="match status" value="1"/>
</dbReference>
<protein>
    <submittedName>
        <fullName evidence="7">Uncharacterized protein</fullName>
    </submittedName>
</protein>
<evidence type="ECO:0000313" key="7">
    <source>
        <dbReference type="EMBL" id="KAG7660336.1"/>
    </source>
</evidence>
<evidence type="ECO:0000313" key="8">
    <source>
        <dbReference type="Proteomes" id="UP000694255"/>
    </source>
</evidence>
<dbReference type="Pfam" id="PF00665">
    <property type="entry name" value="rve"/>
    <property type="match status" value="1"/>
</dbReference>
<evidence type="ECO:0000256" key="3">
    <source>
        <dbReference type="SAM" id="Coils"/>
    </source>
</evidence>
<feature type="compositionally biased region" description="Basic and acidic residues" evidence="4">
    <location>
        <begin position="395"/>
        <end position="408"/>
    </location>
</feature>
<evidence type="ECO:0000259" key="5">
    <source>
        <dbReference type="PROSITE" id="PS50878"/>
    </source>
</evidence>
<dbReference type="GO" id="GO:0003824">
    <property type="term" value="F:catalytic activity"/>
    <property type="evidence" value="ECO:0007669"/>
    <property type="project" value="UniProtKB-KW"/>
</dbReference>
<comment type="caution">
    <text evidence="7">The sequence shown here is derived from an EMBL/GenBank/DDBJ whole genome shotgun (WGS) entry which is preliminary data.</text>
</comment>
<name>A0A8J5Q4C2_9ASCO</name>
<gene>
    <name evidence="7" type="ORF">J8A68_006158</name>
</gene>
<evidence type="ECO:0000256" key="1">
    <source>
        <dbReference type="ARBA" id="ARBA00022490"/>
    </source>
</evidence>
<proteinExistence type="predicted"/>
<dbReference type="OrthoDB" id="4096693at2759"/>
<dbReference type="CDD" id="cd01647">
    <property type="entry name" value="RT_LTR"/>
    <property type="match status" value="1"/>
</dbReference>
<evidence type="ECO:0000256" key="2">
    <source>
        <dbReference type="ARBA" id="ARBA00023268"/>
    </source>
</evidence>
<dbReference type="GO" id="GO:0015074">
    <property type="term" value="P:DNA integration"/>
    <property type="evidence" value="ECO:0007669"/>
    <property type="project" value="InterPro"/>
</dbReference>
<keyword evidence="1" id="KW-0963">Cytoplasm</keyword>
<sequence>LKDVRQRQSEQDANVAKTLKDFTAQLKDDFDTNVRPRITNLEDEAVHVEEEMAEMKKEEQEDHTRGLHNEAGLIDASKFVNTEHENYQENMQAINKLFDVVYNRLSSLEHAKAAQPLKPEQQPTQITNTIVQSSRVSSRDNLELLIARFLPTIKMNKVERDMNVQSTPNAAYVIAEDEKIKGRRDPDIMTKLIDLQSKFETMRIDQYEWGKLARPYFTGDLKTSYRNKARFPEDPSKGIQWRDVSFLVAKCCNLPFRNRQSTEELININPKPGQLVTEFINQLEEQADQLVSYSNSFISTRNIILGKLQQYFSAEIELYDLEYARQDTFFEDLEIAFFGKRFPDSIKTSEVDPNLEMFYINKYSSNQYGNKYKSQFKPCTCDNPQNNWRNKNKTKKFEKDENKKENLSKIKSNNNEYPRYKGKRKGKRIYEVEIAVDDEEDLTYQNMEDLIEWSDEDEEELQDEIDNEEKVKDLAIDLLDSGSAANFMDYKLLKYFTGYKLLKVKVPMRAIAAFDETQAIEHETEITLPEPLNTKVKVYLVHDLDQILIGEQTLREWRYSIDEEGSKVCLSNNKCILLMPNYPNKKIQKKEVYSMQIKTTKTQTTNSNSTYKTQLINKYPELFSTENRKPKDRTFKYHILTEDEIPVFSVPYFATHEEQKVIEEFITEKKKAGILVDEIPGSWLSPIFTVKQKTKYRVVVDLRRINAKTVKQPVYLPTFKDLINVLKNSKYFSVFDLKAAYHQIAVDEETSKKFGIITPCGNFNFTTLPFGAVNSPFVFSSFLNRILPKQNVFAYMDDILIHTTTMKLHKQVIEQVCRILNQNGLQMNMDKTQFIQRQVKFLGYQIAQNAIAPTEDKIRAIQNWNIPRTTTEVCSIVNFTNFFRNFIPNMSSMTGPLNDLLKDIKGKRKPINHNPQSIEAFNKLKKCLVHLPTLATYKPDQITYVFSDCSDEAMGGVICQLHTQGNRNYYLPISFASFKLNLTQKRYSAMEKELLSIITILKKFNYICNGKIIVFTDHQSLSILQSKTSNPPMRIARFLDVLGAYSPEIRYLPGKKNYVADILSRYQTMNIKDYADEAETTKPIFTVSIHDLNDNNIEDIKNHFEEQSKEVSEEEELPYEEFKLVNGELKVIIKNRLIDVVSREKYKDHATKIHNLHHPSIRVTDYLSQMSLWHPDHKLITTDIINHCPYCQTHSTFSTVQRELYILEPLHAFERWGLDFVILNEQQGKRYVLVAVEYITGLVYAMATTSMEAVHVYWLIKWIYQIFGKPTEIITDNGTSFVNESIKTLCDQLNIQHKLASNYHPMTNGRVEKANGLLKKILKGLTNGTMTDWPDFLEHAVNIYNSTPSIFNRTPLYLAIGKTTPMNEFGERMYQEFQTENNDQRNSEEANATDIDNQMIRLYELEMMNKDREINTDLKKRRMTMMNLLKKPFGIPAGYAKGEWVLKKKRKKKKTDPDYDGPYQIVKVNSNDAYTLRNKNGREEKGTYNGDMLRPAYMFEDSPIQAASNWKRSLQEVEKKLLTKIVDEMNQSPGRERG</sequence>
<evidence type="ECO:0000256" key="4">
    <source>
        <dbReference type="SAM" id="MobiDB-lite"/>
    </source>
</evidence>
<dbReference type="PROSITE" id="PS50878">
    <property type="entry name" value="RT_POL"/>
    <property type="match status" value="1"/>
</dbReference>
<dbReference type="InterPro" id="IPR001584">
    <property type="entry name" value="Integrase_cat-core"/>
</dbReference>
<accession>A0A8J5Q4C2</accession>
<dbReference type="CDD" id="cd09274">
    <property type="entry name" value="RNase_HI_RT_Ty3"/>
    <property type="match status" value="1"/>
</dbReference>
<feature type="domain" description="Reverse transcriptase" evidence="5">
    <location>
        <begin position="671"/>
        <end position="846"/>
    </location>
</feature>
<feature type="coiled-coil region" evidence="3">
    <location>
        <begin position="444"/>
        <end position="478"/>
    </location>
</feature>
<dbReference type="GeneID" id="73472957"/>
<dbReference type="Pfam" id="PF00078">
    <property type="entry name" value="RVT_1"/>
    <property type="match status" value="1"/>
</dbReference>
<keyword evidence="2" id="KW-0511">Multifunctional enzyme</keyword>
<reference evidence="7 8" key="1">
    <citation type="journal article" date="2021" name="DNA Res.">
        <title>Genome analysis of Candida subhashii reveals its hybrid nature and dual mitochondrial genome conformations.</title>
        <authorList>
            <person name="Mixao V."/>
            <person name="Hegedusova E."/>
            <person name="Saus E."/>
            <person name="Pryszcz L.P."/>
            <person name="Cillingova A."/>
            <person name="Nosek J."/>
            <person name="Gabaldon T."/>
        </authorList>
    </citation>
    <scope>NUCLEOTIDE SEQUENCE [LARGE SCALE GENOMIC DNA]</scope>
    <source>
        <strain evidence="7 8">CBS 10753</strain>
    </source>
</reference>
<dbReference type="InterPro" id="IPR041577">
    <property type="entry name" value="RT_RNaseH_2"/>
</dbReference>
<dbReference type="PANTHER" id="PTHR37984">
    <property type="entry name" value="PROTEIN CBG26694"/>
    <property type="match status" value="1"/>
</dbReference>
<dbReference type="InterPro" id="IPR050951">
    <property type="entry name" value="Retrovirus_Pol_polyprotein"/>
</dbReference>
<keyword evidence="8" id="KW-1185">Reference proteome</keyword>
<organism evidence="7 8">
    <name type="scientific">[Candida] subhashii</name>
    <dbReference type="NCBI Taxonomy" id="561895"/>
    <lineage>
        <taxon>Eukaryota</taxon>
        <taxon>Fungi</taxon>
        <taxon>Dikarya</taxon>
        <taxon>Ascomycota</taxon>
        <taxon>Saccharomycotina</taxon>
        <taxon>Pichiomycetes</taxon>
        <taxon>Debaryomycetaceae</taxon>
        <taxon>Spathaspora</taxon>
    </lineage>
</organism>
<dbReference type="RefSeq" id="XP_049260570.1">
    <property type="nucleotide sequence ID" value="XM_049410298.1"/>
</dbReference>
<feature type="non-terminal residue" evidence="7">
    <location>
        <position position="1538"/>
    </location>
</feature>
<dbReference type="InterPro" id="IPR000477">
    <property type="entry name" value="RT_dom"/>
</dbReference>
<dbReference type="Proteomes" id="UP000694255">
    <property type="component" value="Unassembled WGS sequence"/>
</dbReference>